<comment type="caution">
    <text evidence="4">The sequence shown here is derived from an EMBL/GenBank/DDBJ whole genome shotgun (WGS) entry which is preliminary data.</text>
</comment>
<dbReference type="PROSITE" id="PS51257">
    <property type="entry name" value="PROKAR_LIPOPROTEIN"/>
    <property type="match status" value="1"/>
</dbReference>
<keyword evidence="2" id="KW-0472">Membrane</keyword>
<dbReference type="GO" id="GO:0016787">
    <property type="term" value="F:hydrolase activity"/>
    <property type="evidence" value="ECO:0007669"/>
    <property type="project" value="UniProtKB-KW"/>
</dbReference>
<gene>
    <name evidence="4" type="ORF">Q4521_07920</name>
</gene>
<evidence type="ECO:0000313" key="4">
    <source>
        <dbReference type="EMBL" id="MDO6422398.1"/>
    </source>
</evidence>
<sequence>MFLKRLVIKAELLIRFCGFVCVLLFASFACANKNDSSGTVKLYGDVPVGKVGEVTLTIDIASAHTAGNTAKPALVIIHGGAWRRGSKESKRKSIKGYATKGFVGAALMYRFAPDYTFPAQVEDVKAAIRFLKANAATYGIDPNRIIVLGTSAGAHLAAMLAVTGNNDPFATHGLWESENASIFAAVLLAGPLAEFEHPSYRNNQSLTMFLGAKPSDAPELAAAAMPITYVDETDSPMFIAHGDADTVVNVQASRVFASALAKEQVKYEYRELAGAGHAIAKTHPDIYKQALRFIKQLIAEANKKQAGK</sequence>
<dbReference type="SUPFAM" id="SSF53474">
    <property type="entry name" value="alpha/beta-Hydrolases"/>
    <property type="match status" value="1"/>
</dbReference>
<dbReference type="EMBL" id="JAUOPB010000005">
    <property type="protein sequence ID" value="MDO6422398.1"/>
    <property type="molecule type" value="Genomic_DNA"/>
</dbReference>
<dbReference type="InterPro" id="IPR049492">
    <property type="entry name" value="BD-FAE-like_dom"/>
</dbReference>
<dbReference type="PANTHER" id="PTHR48081:SF13">
    <property type="entry name" value="ALPHA_BETA HYDROLASE"/>
    <property type="match status" value="1"/>
</dbReference>
<evidence type="ECO:0000256" key="1">
    <source>
        <dbReference type="ARBA" id="ARBA00022801"/>
    </source>
</evidence>
<name>A0AAW7X7A9_9GAMM</name>
<dbReference type="Pfam" id="PF20434">
    <property type="entry name" value="BD-FAE"/>
    <property type="match status" value="1"/>
</dbReference>
<evidence type="ECO:0000256" key="2">
    <source>
        <dbReference type="SAM" id="Phobius"/>
    </source>
</evidence>
<dbReference type="InterPro" id="IPR029058">
    <property type="entry name" value="AB_hydrolase_fold"/>
</dbReference>
<dbReference type="Gene3D" id="3.40.50.1820">
    <property type="entry name" value="alpha/beta hydrolase"/>
    <property type="match status" value="1"/>
</dbReference>
<accession>A0AAW7X7A9</accession>
<dbReference type="AlphaFoldDB" id="A0AAW7X7A9"/>
<dbReference type="InterPro" id="IPR050300">
    <property type="entry name" value="GDXG_lipolytic_enzyme"/>
</dbReference>
<keyword evidence="2" id="KW-1133">Transmembrane helix</keyword>
<dbReference type="RefSeq" id="WP_303492389.1">
    <property type="nucleotide sequence ID" value="NZ_JAUOPB010000005.1"/>
</dbReference>
<evidence type="ECO:0000313" key="5">
    <source>
        <dbReference type="Proteomes" id="UP001169760"/>
    </source>
</evidence>
<organism evidence="4 5">
    <name type="scientific">Saccharophagus degradans</name>
    <dbReference type="NCBI Taxonomy" id="86304"/>
    <lineage>
        <taxon>Bacteria</taxon>
        <taxon>Pseudomonadati</taxon>
        <taxon>Pseudomonadota</taxon>
        <taxon>Gammaproteobacteria</taxon>
        <taxon>Cellvibrionales</taxon>
        <taxon>Cellvibrionaceae</taxon>
        <taxon>Saccharophagus</taxon>
    </lineage>
</organism>
<evidence type="ECO:0000259" key="3">
    <source>
        <dbReference type="Pfam" id="PF20434"/>
    </source>
</evidence>
<keyword evidence="2" id="KW-0812">Transmembrane</keyword>
<dbReference type="Proteomes" id="UP001169760">
    <property type="component" value="Unassembled WGS sequence"/>
</dbReference>
<feature type="domain" description="BD-FAE-like" evidence="3">
    <location>
        <begin position="59"/>
        <end position="260"/>
    </location>
</feature>
<proteinExistence type="predicted"/>
<protein>
    <submittedName>
        <fullName evidence="4">Alpha/beta hydrolase</fullName>
    </submittedName>
</protein>
<reference evidence="4" key="1">
    <citation type="submission" date="2023-07" db="EMBL/GenBank/DDBJ databases">
        <title>Genome content predicts the carbon catabolic preferences of heterotrophic bacteria.</title>
        <authorList>
            <person name="Gralka M."/>
        </authorList>
    </citation>
    <scope>NUCLEOTIDE SEQUENCE</scope>
    <source>
        <strain evidence="4">I3M17_2</strain>
    </source>
</reference>
<dbReference type="PANTHER" id="PTHR48081">
    <property type="entry name" value="AB HYDROLASE SUPERFAMILY PROTEIN C4A8.06C"/>
    <property type="match status" value="1"/>
</dbReference>
<feature type="transmembrane region" description="Helical" evidence="2">
    <location>
        <begin position="12"/>
        <end position="29"/>
    </location>
</feature>
<keyword evidence="1 4" id="KW-0378">Hydrolase</keyword>